<keyword evidence="2" id="KW-1133">Transmembrane helix</keyword>
<sequence length="184" mass="20349">MALMVGLAYGNVLLPWLPILVLQCIAILAMGRTMQSAVRGLTKLLIDTPLCSFYKILWVAMFVLFLDCLRQILMPRSPSSSGTASDAERIYEQHLAKEGALAWALNLITMLAVMGIHIITGECMKLEVDRNVMKKQAEQANAFSQSLMQSEEKKAEATVTPETKMPSTKEGSESKDEGELRNRG</sequence>
<accession>A0A7S0A5C6</accession>
<dbReference type="EMBL" id="HBEG01013815">
    <property type="protein sequence ID" value="CAD8353032.1"/>
    <property type="molecule type" value="Transcribed_RNA"/>
</dbReference>
<feature type="transmembrane region" description="Helical" evidence="2">
    <location>
        <begin position="52"/>
        <end position="73"/>
    </location>
</feature>
<reference evidence="3" key="1">
    <citation type="submission" date="2021-01" db="EMBL/GenBank/DDBJ databases">
        <authorList>
            <person name="Corre E."/>
            <person name="Pelletier E."/>
            <person name="Niang G."/>
            <person name="Scheremetjew M."/>
            <person name="Finn R."/>
            <person name="Kale V."/>
            <person name="Holt S."/>
            <person name="Cochrane G."/>
            <person name="Meng A."/>
            <person name="Brown T."/>
            <person name="Cohen L."/>
        </authorList>
    </citation>
    <scope>NUCLEOTIDE SEQUENCE</scope>
    <source>
        <strain evidence="3">Pbaha01</strain>
    </source>
</reference>
<feature type="compositionally biased region" description="Basic and acidic residues" evidence="1">
    <location>
        <begin position="170"/>
        <end position="184"/>
    </location>
</feature>
<feature type="transmembrane region" description="Helical" evidence="2">
    <location>
        <begin position="12"/>
        <end position="31"/>
    </location>
</feature>
<keyword evidence="2" id="KW-0472">Membrane</keyword>
<proteinExistence type="predicted"/>
<feature type="region of interest" description="Disordered" evidence="1">
    <location>
        <begin position="143"/>
        <end position="184"/>
    </location>
</feature>
<evidence type="ECO:0008006" key="4">
    <source>
        <dbReference type="Google" id="ProtNLM"/>
    </source>
</evidence>
<protein>
    <recommendedName>
        <fullName evidence="4">BAP29/BAP31 transmembrane domain-containing protein</fullName>
    </recommendedName>
</protein>
<name>A0A7S0A5C6_9DINO</name>
<evidence type="ECO:0000256" key="1">
    <source>
        <dbReference type="SAM" id="MobiDB-lite"/>
    </source>
</evidence>
<dbReference type="AlphaFoldDB" id="A0A7S0A5C6"/>
<organism evidence="3">
    <name type="scientific">Pyrodinium bahamense</name>
    <dbReference type="NCBI Taxonomy" id="73915"/>
    <lineage>
        <taxon>Eukaryota</taxon>
        <taxon>Sar</taxon>
        <taxon>Alveolata</taxon>
        <taxon>Dinophyceae</taxon>
        <taxon>Gonyaulacales</taxon>
        <taxon>Pyrocystaceae</taxon>
        <taxon>Pyrodinium</taxon>
    </lineage>
</organism>
<evidence type="ECO:0000256" key="2">
    <source>
        <dbReference type="SAM" id="Phobius"/>
    </source>
</evidence>
<gene>
    <name evidence="3" type="ORF">PBAH0796_LOCUS8399</name>
</gene>
<feature type="transmembrane region" description="Helical" evidence="2">
    <location>
        <begin position="100"/>
        <end position="120"/>
    </location>
</feature>
<evidence type="ECO:0000313" key="3">
    <source>
        <dbReference type="EMBL" id="CAD8353032.1"/>
    </source>
</evidence>
<keyword evidence="2" id="KW-0812">Transmembrane</keyword>